<protein>
    <submittedName>
        <fullName evidence="2">Uncharacterized protein</fullName>
    </submittedName>
</protein>
<dbReference type="AlphaFoldDB" id="A0A7J7IJB3"/>
<evidence type="ECO:0000313" key="2">
    <source>
        <dbReference type="EMBL" id="KAF6003118.1"/>
    </source>
</evidence>
<evidence type="ECO:0000313" key="3">
    <source>
        <dbReference type="Proteomes" id="UP000530660"/>
    </source>
</evidence>
<feature type="compositionally biased region" description="Polar residues" evidence="1">
    <location>
        <begin position="51"/>
        <end position="61"/>
    </location>
</feature>
<feature type="compositionally biased region" description="Basic and acidic residues" evidence="1">
    <location>
        <begin position="62"/>
        <end position="75"/>
    </location>
</feature>
<dbReference type="Proteomes" id="UP000530660">
    <property type="component" value="Unassembled WGS sequence"/>
</dbReference>
<feature type="compositionally biased region" description="Basic and acidic residues" evidence="1">
    <location>
        <begin position="9"/>
        <end position="28"/>
    </location>
</feature>
<accession>A0A7J7IJB3</accession>
<reference evidence="2 3" key="1">
    <citation type="journal article" date="2020" name="J. Phycol.">
        <title>Comparative genome analysis reveals Cyanidiococcus gen. nov., a new extremophilic red algal genus sister to Cyanidioschyzon (Cyanidioschyzonaceae, Rhodophyta).</title>
        <authorList>
            <person name="Liu S.-L."/>
            <person name="Chiang Y.-R."/>
            <person name="Yoon H.S."/>
            <person name="Fu H.-Y."/>
        </authorList>
    </citation>
    <scope>NUCLEOTIDE SEQUENCE [LARGE SCALE GENOMIC DNA]</scope>
    <source>
        <strain evidence="2 3">THAL066</strain>
    </source>
</reference>
<evidence type="ECO:0000256" key="1">
    <source>
        <dbReference type="SAM" id="MobiDB-lite"/>
    </source>
</evidence>
<keyword evidence="3" id="KW-1185">Reference proteome</keyword>
<comment type="caution">
    <text evidence="2">The sequence shown here is derived from an EMBL/GenBank/DDBJ whole genome shotgun (WGS) entry which is preliminary data.</text>
</comment>
<proteinExistence type="predicted"/>
<feature type="region of interest" description="Disordered" evidence="1">
    <location>
        <begin position="1"/>
        <end position="84"/>
    </location>
</feature>
<name>A0A7J7IJB3_9RHOD</name>
<sequence>MTRHHRGRTLRDRGRVHRDTNDGARRLVEVPPQPDRLSVTLDESAAKTFPSGESSLASGTSDSDRPELEEVRLTEDTGFTGDAEELSTEVATDYWWLQGLLPYLADSQEQPLQKREDILRGLGHRARWLLKSLRPEDAFGRCTLRQVLTQEEMSSSDQIIDSLDSWLGLSNEPE</sequence>
<gene>
    <name evidence="2" type="ORF">F1559_004341</name>
</gene>
<dbReference type="EMBL" id="VWRR01000008">
    <property type="protein sequence ID" value="KAF6003118.1"/>
    <property type="molecule type" value="Genomic_DNA"/>
</dbReference>
<organism evidence="2 3">
    <name type="scientific">Cyanidiococcus yangmingshanensis</name>
    <dbReference type="NCBI Taxonomy" id="2690220"/>
    <lineage>
        <taxon>Eukaryota</taxon>
        <taxon>Rhodophyta</taxon>
        <taxon>Bangiophyceae</taxon>
        <taxon>Cyanidiales</taxon>
        <taxon>Cyanidiaceae</taxon>
        <taxon>Cyanidiococcus</taxon>
    </lineage>
</organism>